<evidence type="ECO:0000313" key="2">
    <source>
        <dbReference type="EMBL" id="KAF9612883.1"/>
    </source>
</evidence>
<evidence type="ECO:0000313" key="3">
    <source>
        <dbReference type="Proteomes" id="UP000631114"/>
    </source>
</evidence>
<keyword evidence="3" id="KW-1185">Reference proteome</keyword>
<proteinExistence type="predicted"/>
<gene>
    <name evidence="2" type="ORF">IFM89_004299</name>
</gene>
<reference evidence="2 3" key="1">
    <citation type="submission" date="2020-10" db="EMBL/GenBank/DDBJ databases">
        <title>The Coptis chinensis genome and diversification of protoberbering-type alkaloids.</title>
        <authorList>
            <person name="Wang B."/>
            <person name="Shu S."/>
            <person name="Song C."/>
            <person name="Liu Y."/>
        </authorList>
    </citation>
    <scope>NUCLEOTIDE SEQUENCE [LARGE SCALE GENOMIC DNA]</scope>
    <source>
        <strain evidence="2">HL-2020</strain>
        <tissue evidence="2">Leaf</tissue>
    </source>
</reference>
<evidence type="ECO:0000256" key="1">
    <source>
        <dbReference type="SAM" id="MobiDB-lite"/>
    </source>
</evidence>
<dbReference type="Proteomes" id="UP000631114">
    <property type="component" value="Unassembled WGS sequence"/>
</dbReference>
<name>A0A835IBM1_9MAGN</name>
<dbReference type="EMBL" id="JADFTS010000003">
    <property type="protein sequence ID" value="KAF9612883.1"/>
    <property type="molecule type" value="Genomic_DNA"/>
</dbReference>
<protein>
    <submittedName>
        <fullName evidence="2">Uncharacterized protein</fullName>
    </submittedName>
</protein>
<dbReference type="AlphaFoldDB" id="A0A835IBM1"/>
<feature type="non-terminal residue" evidence="2">
    <location>
        <position position="137"/>
    </location>
</feature>
<feature type="compositionally biased region" description="Basic and acidic residues" evidence="1">
    <location>
        <begin position="26"/>
        <end position="41"/>
    </location>
</feature>
<feature type="region of interest" description="Disordered" evidence="1">
    <location>
        <begin position="13"/>
        <end position="42"/>
    </location>
</feature>
<feature type="compositionally biased region" description="Polar residues" evidence="1">
    <location>
        <begin position="14"/>
        <end position="24"/>
    </location>
</feature>
<sequence length="137" mass="15133">MVELSLEELEVIGHSSSIQESGTSPFEEKNQETCSPTKDDTDTVETPYIEMIFGKSEETKSYYQSYGEATKWACVASRTPATYKMFLDGLRELGLKVSQFTPGKVVDDDAPSKSSVPRDDPSLPQVVLLDLNVSVTK</sequence>
<accession>A0A835IBM1</accession>
<comment type="caution">
    <text evidence="2">The sequence shown here is derived from an EMBL/GenBank/DDBJ whole genome shotgun (WGS) entry which is preliminary data.</text>
</comment>
<organism evidence="2 3">
    <name type="scientific">Coptis chinensis</name>
    <dbReference type="NCBI Taxonomy" id="261450"/>
    <lineage>
        <taxon>Eukaryota</taxon>
        <taxon>Viridiplantae</taxon>
        <taxon>Streptophyta</taxon>
        <taxon>Embryophyta</taxon>
        <taxon>Tracheophyta</taxon>
        <taxon>Spermatophyta</taxon>
        <taxon>Magnoliopsida</taxon>
        <taxon>Ranunculales</taxon>
        <taxon>Ranunculaceae</taxon>
        <taxon>Coptidoideae</taxon>
        <taxon>Coptis</taxon>
    </lineage>
</organism>